<evidence type="ECO:0000256" key="1">
    <source>
        <dbReference type="ARBA" id="ARBA00004141"/>
    </source>
</evidence>
<dbReference type="InterPro" id="IPR036259">
    <property type="entry name" value="MFS_trans_sf"/>
</dbReference>
<dbReference type="STRING" id="451.B6N58_02240"/>
<reference evidence="7" key="1">
    <citation type="submission" date="2014-09" db="EMBL/GenBank/DDBJ databases">
        <authorList>
            <person name="Gomez-Valero L."/>
        </authorList>
    </citation>
    <scope>NUCLEOTIDE SEQUENCE [LARGE SCALE GENOMIC DNA]</scope>
    <source>
        <strain evidence="7">ATCC33218</strain>
    </source>
</reference>
<evidence type="ECO:0000256" key="2">
    <source>
        <dbReference type="ARBA" id="ARBA00022448"/>
    </source>
</evidence>
<protein>
    <submittedName>
        <fullName evidence="6">Uncharacterized protein</fullName>
    </submittedName>
</protein>
<evidence type="ECO:0000256" key="5">
    <source>
        <dbReference type="ARBA" id="ARBA00023136"/>
    </source>
</evidence>
<accession>A0A098GJ58</accession>
<dbReference type="Proteomes" id="UP000032414">
    <property type="component" value="Chromosome I"/>
</dbReference>
<keyword evidence="4" id="KW-1133">Transmembrane helix</keyword>
<gene>
    <name evidence="6" type="ORF">LMI_2796</name>
</gene>
<dbReference type="PANTHER" id="PTHR12778">
    <property type="entry name" value="SOLUTE CARRIER FAMILY 33 ACETYL-COA TRANSPORTER -RELATED"/>
    <property type="match status" value="1"/>
</dbReference>
<evidence type="ECO:0000256" key="4">
    <source>
        <dbReference type="ARBA" id="ARBA00022989"/>
    </source>
</evidence>
<keyword evidence="3" id="KW-0812">Transmembrane</keyword>
<name>A0A098GJ58_LEGMI</name>
<dbReference type="PANTHER" id="PTHR12778:SF10">
    <property type="entry name" value="MAJOR FACILITATOR SUPERFAMILY DOMAIN-CONTAINING PROTEIN 3"/>
    <property type="match status" value="1"/>
</dbReference>
<dbReference type="OrthoDB" id="9787815at2"/>
<dbReference type="KEGG" id="tmc:LMI_2796"/>
<proteinExistence type="predicted"/>
<keyword evidence="5" id="KW-0472">Membrane</keyword>
<evidence type="ECO:0000313" key="6">
    <source>
        <dbReference type="EMBL" id="CEG62047.1"/>
    </source>
</evidence>
<dbReference type="EMBL" id="LN614830">
    <property type="protein sequence ID" value="CEG62047.1"/>
    <property type="molecule type" value="Genomic_DNA"/>
</dbReference>
<dbReference type="InterPro" id="IPR004752">
    <property type="entry name" value="AmpG_permease/AT-1"/>
</dbReference>
<organism evidence="6 7">
    <name type="scientific">Legionella micdadei</name>
    <name type="common">Tatlockia micdadei</name>
    <dbReference type="NCBI Taxonomy" id="451"/>
    <lineage>
        <taxon>Bacteria</taxon>
        <taxon>Pseudomonadati</taxon>
        <taxon>Pseudomonadota</taxon>
        <taxon>Gammaproteobacteria</taxon>
        <taxon>Legionellales</taxon>
        <taxon>Legionellaceae</taxon>
        <taxon>Legionella</taxon>
    </lineage>
</organism>
<dbReference type="AlphaFoldDB" id="A0A098GJ58"/>
<dbReference type="GO" id="GO:0016020">
    <property type="term" value="C:membrane"/>
    <property type="evidence" value="ECO:0007669"/>
    <property type="project" value="UniProtKB-SubCell"/>
</dbReference>
<evidence type="ECO:0000256" key="3">
    <source>
        <dbReference type="ARBA" id="ARBA00022692"/>
    </source>
</evidence>
<dbReference type="SUPFAM" id="SSF103473">
    <property type="entry name" value="MFS general substrate transporter"/>
    <property type="match status" value="1"/>
</dbReference>
<dbReference type="HOGENOM" id="CLU_029352_0_0_6"/>
<comment type="subcellular location">
    <subcellularLocation>
        <location evidence="1">Membrane</location>
        <topology evidence="1">Multi-pass membrane protein</topology>
    </subcellularLocation>
</comment>
<evidence type="ECO:0000313" key="7">
    <source>
        <dbReference type="Proteomes" id="UP000032414"/>
    </source>
</evidence>
<sequence length="404" mass="45803">MPLFQVRKPYQWIASLYFFQSMPFVVVSLIAMLMYQQQGVNNAQSAFITSLLIIPWAIKPVFAPFLERFSTKKRLTTFTQGLISILFFVLACSVNQNYFLIISIIGLICLAFASAIHDIVSDGLYMINLDESNQKRYVALRSFFYQMGRLVIKGGLLVIVGQYAIYCHLNTWEVFFYCLSLMSLVLVIYHSMKIPEAEKITPGMKNNYFSIFRNLLSTRQCYPVLFFIFIYNFSEAQMQKIVPLFLLDSAGLDFSLPHVGEVYGILGSLALMFGIFTSGFLMARYKLESCLKKFTVLLLLGHVLFLVIAYCEVHGSLIWGTVALSQFVFGLANGAYMGYLLSVANKSRYPMSMYTICTAIMALSFALFGSLSGLLEQQFGYCGFFTYILVANSLLVMITFKTLK</sequence>
<dbReference type="Gene3D" id="1.20.1250.20">
    <property type="entry name" value="MFS general substrate transporter like domains"/>
    <property type="match status" value="1"/>
</dbReference>
<keyword evidence="2" id="KW-0813">Transport</keyword>